<name>A0ABN8LM08_9CNID</name>
<sequence>MSSKDENEPTESSRKLLKFVEKGFAPASNYEKVRQDYPLEAVKFFVENLRLLDNTTPESKVLELGSGTGKFTRAMLEVLKDQNVRVIASDPVNQMCEQFKRLQPDIDIINCVAEKISLPDESVDVVIAAQCFHWFANLSALREIHRVLSTDGSFGMIWFLPDFSLPWLAEIWAFLDPFFKQQSVVLPFNEMWKNVFDTSPRKLFTNVDENLSYRLDLPSSFEDCYEFFASFSVIINSSESIKKSFRELFDEIKRKYFINKRTGLDHIPFRIYMYWCTKEASR</sequence>
<reference evidence="5 6" key="1">
    <citation type="submission" date="2022-05" db="EMBL/GenBank/DDBJ databases">
        <authorList>
            <consortium name="Genoscope - CEA"/>
            <person name="William W."/>
        </authorList>
    </citation>
    <scope>NUCLEOTIDE SEQUENCE [LARGE SCALE GENOMIC DNA]</scope>
</reference>
<keyword evidence="2" id="KW-0489">Methyltransferase</keyword>
<evidence type="ECO:0000259" key="4">
    <source>
        <dbReference type="Pfam" id="PF08241"/>
    </source>
</evidence>
<dbReference type="InterPro" id="IPR013216">
    <property type="entry name" value="Methyltransf_11"/>
</dbReference>
<protein>
    <recommendedName>
        <fullName evidence="4">Methyltransferase type 11 domain-containing protein</fullName>
    </recommendedName>
</protein>
<keyword evidence="6" id="KW-1185">Reference proteome</keyword>
<dbReference type="InterPro" id="IPR029063">
    <property type="entry name" value="SAM-dependent_MTases_sf"/>
</dbReference>
<dbReference type="InterPro" id="IPR051052">
    <property type="entry name" value="Diverse_substrate_MTase"/>
</dbReference>
<proteinExistence type="inferred from homology"/>
<dbReference type="PANTHER" id="PTHR44942">
    <property type="entry name" value="METHYLTRANSF_11 DOMAIN-CONTAINING PROTEIN"/>
    <property type="match status" value="1"/>
</dbReference>
<evidence type="ECO:0000313" key="5">
    <source>
        <dbReference type="EMBL" id="CAH3015027.1"/>
    </source>
</evidence>
<dbReference type="Gene3D" id="3.40.50.150">
    <property type="entry name" value="Vaccinia Virus protein VP39"/>
    <property type="match status" value="1"/>
</dbReference>
<evidence type="ECO:0000256" key="2">
    <source>
        <dbReference type="ARBA" id="ARBA00022603"/>
    </source>
</evidence>
<evidence type="ECO:0000256" key="1">
    <source>
        <dbReference type="ARBA" id="ARBA00008361"/>
    </source>
</evidence>
<keyword evidence="3" id="KW-0808">Transferase</keyword>
<feature type="domain" description="Methyltransferase type 11" evidence="4">
    <location>
        <begin position="62"/>
        <end position="154"/>
    </location>
</feature>
<dbReference type="EMBL" id="CALNXI010000018">
    <property type="protein sequence ID" value="CAH3015027.1"/>
    <property type="molecule type" value="Genomic_DNA"/>
</dbReference>
<comment type="similarity">
    <text evidence="1">Belongs to the methyltransferase superfamily.</text>
</comment>
<comment type="caution">
    <text evidence="5">The sequence shown here is derived from an EMBL/GenBank/DDBJ whole genome shotgun (WGS) entry which is preliminary data.</text>
</comment>
<evidence type="ECO:0000313" key="6">
    <source>
        <dbReference type="Proteomes" id="UP001159427"/>
    </source>
</evidence>
<dbReference type="PANTHER" id="PTHR44942:SF4">
    <property type="entry name" value="METHYLTRANSFERASE TYPE 11 DOMAIN-CONTAINING PROTEIN"/>
    <property type="match status" value="1"/>
</dbReference>
<dbReference type="Pfam" id="PF08241">
    <property type="entry name" value="Methyltransf_11"/>
    <property type="match status" value="1"/>
</dbReference>
<organism evidence="5 6">
    <name type="scientific">Porites evermanni</name>
    <dbReference type="NCBI Taxonomy" id="104178"/>
    <lineage>
        <taxon>Eukaryota</taxon>
        <taxon>Metazoa</taxon>
        <taxon>Cnidaria</taxon>
        <taxon>Anthozoa</taxon>
        <taxon>Hexacorallia</taxon>
        <taxon>Scleractinia</taxon>
        <taxon>Fungiina</taxon>
        <taxon>Poritidae</taxon>
        <taxon>Porites</taxon>
    </lineage>
</organism>
<dbReference type="SUPFAM" id="SSF53335">
    <property type="entry name" value="S-adenosyl-L-methionine-dependent methyltransferases"/>
    <property type="match status" value="1"/>
</dbReference>
<gene>
    <name evidence="5" type="ORF">PEVE_00011129</name>
</gene>
<evidence type="ECO:0000256" key="3">
    <source>
        <dbReference type="ARBA" id="ARBA00022679"/>
    </source>
</evidence>
<accession>A0ABN8LM08</accession>
<dbReference type="Proteomes" id="UP001159427">
    <property type="component" value="Unassembled WGS sequence"/>
</dbReference>
<dbReference type="CDD" id="cd02440">
    <property type="entry name" value="AdoMet_MTases"/>
    <property type="match status" value="1"/>
</dbReference>